<comment type="similarity">
    <text evidence="1">Belongs to the bacterial solute-binding protein 3 family.</text>
</comment>
<evidence type="ECO:0000256" key="2">
    <source>
        <dbReference type="ARBA" id="ARBA00022729"/>
    </source>
</evidence>
<keyword evidence="5" id="KW-1185">Reference proteome</keyword>
<accession>A0A2S2E441</accession>
<reference evidence="4 5" key="1">
    <citation type="submission" date="2018-05" db="EMBL/GenBank/DDBJ databases">
        <title>Salinimonas sp. HMF8227 Genome sequencing and assembly.</title>
        <authorList>
            <person name="Kang H."/>
            <person name="Kang J."/>
            <person name="Cha I."/>
            <person name="Kim H."/>
            <person name="Joh K."/>
        </authorList>
    </citation>
    <scope>NUCLEOTIDE SEQUENCE [LARGE SCALE GENOMIC DNA]</scope>
    <source>
        <strain evidence="4 5">HMF8227</strain>
    </source>
</reference>
<dbReference type="Proteomes" id="UP000245728">
    <property type="component" value="Chromosome"/>
</dbReference>
<evidence type="ECO:0000313" key="5">
    <source>
        <dbReference type="Proteomes" id="UP000245728"/>
    </source>
</evidence>
<evidence type="ECO:0000313" key="4">
    <source>
        <dbReference type="EMBL" id="AWL12426.1"/>
    </source>
</evidence>
<protein>
    <recommendedName>
        <fullName evidence="3">Solute-binding protein family 3/N-terminal domain-containing protein</fullName>
    </recommendedName>
</protein>
<dbReference type="EMBL" id="CP029347">
    <property type="protein sequence ID" value="AWL12426.1"/>
    <property type="molecule type" value="Genomic_DNA"/>
</dbReference>
<dbReference type="KEGG" id="salh:HMF8227_01956"/>
<keyword evidence="2" id="KW-0732">Signal</keyword>
<dbReference type="Gene3D" id="3.40.190.10">
    <property type="entry name" value="Periplasmic binding protein-like II"/>
    <property type="match status" value="2"/>
</dbReference>
<dbReference type="PANTHER" id="PTHR35936:SF25">
    <property type="entry name" value="ABC TRANSPORTER SUBSTRATE-BINDING PROTEIN"/>
    <property type="match status" value="1"/>
</dbReference>
<dbReference type="AlphaFoldDB" id="A0A2S2E441"/>
<organism evidence="4 5">
    <name type="scientific">Saliniradius amylolyticus</name>
    <dbReference type="NCBI Taxonomy" id="2183582"/>
    <lineage>
        <taxon>Bacteria</taxon>
        <taxon>Pseudomonadati</taxon>
        <taxon>Pseudomonadota</taxon>
        <taxon>Gammaproteobacteria</taxon>
        <taxon>Alteromonadales</taxon>
        <taxon>Alteromonadaceae</taxon>
        <taxon>Saliniradius</taxon>
    </lineage>
</organism>
<dbReference type="Pfam" id="PF00497">
    <property type="entry name" value="SBP_bac_3"/>
    <property type="match status" value="1"/>
</dbReference>
<dbReference type="OrthoDB" id="5457351at2"/>
<name>A0A2S2E441_9ALTE</name>
<evidence type="ECO:0000256" key="1">
    <source>
        <dbReference type="ARBA" id="ARBA00010333"/>
    </source>
</evidence>
<feature type="domain" description="Solute-binding protein family 3/N-terminal" evidence="3">
    <location>
        <begin position="26"/>
        <end position="243"/>
    </location>
</feature>
<dbReference type="PANTHER" id="PTHR35936">
    <property type="entry name" value="MEMBRANE-BOUND LYTIC MUREIN TRANSGLYCOSYLASE F"/>
    <property type="match status" value="1"/>
</dbReference>
<sequence>MTRLILLGLFILTSVGHAEPWRITTEPFPPYFAPNLKNQGWLSEVTLTALKEQGIEAQIEFVQWSRAMKLAQSGQRTAVLGAYYKQSRASQFLYSVPVAESHTGLIQRRNGKLSFNGELTSLKPYVISKGENYAVSEAFDNAPFLSITRTRDLPTSLYMLLRGRVELVAGTHEVAKYWLSHDDRLTELGGLKKVEFIKPELATHRLYLIFPIVDAESEQRRKTFAIGMKKLANSDELTDILSRHGFSLSEQQQYKQRILDSAFSP</sequence>
<dbReference type="RefSeq" id="WP_109340003.1">
    <property type="nucleotide sequence ID" value="NZ_CP029347.1"/>
</dbReference>
<dbReference type="InterPro" id="IPR001638">
    <property type="entry name" value="Solute-binding_3/MltF_N"/>
</dbReference>
<gene>
    <name evidence="4" type="ORF">HMF8227_01956</name>
</gene>
<evidence type="ECO:0000259" key="3">
    <source>
        <dbReference type="Pfam" id="PF00497"/>
    </source>
</evidence>
<dbReference type="SUPFAM" id="SSF53850">
    <property type="entry name" value="Periplasmic binding protein-like II"/>
    <property type="match status" value="1"/>
</dbReference>
<proteinExistence type="inferred from homology"/>